<feature type="signal peptide" evidence="1">
    <location>
        <begin position="1"/>
        <end position="30"/>
    </location>
</feature>
<protein>
    <recommendedName>
        <fullName evidence="4">Tat pathway signal sequence domain protein</fullName>
    </recommendedName>
</protein>
<accession>A0A1H9N8Y4</accession>
<keyword evidence="1" id="KW-0732">Signal</keyword>
<organism evidence="2 3">
    <name type="scientific">Streptomyces qinglanensis</name>
    <dbReference type="NCBI Taxonomy" id="943816"/>
    <lineage>
        <taxon>Bacteria</taxon>
        <taxon>Bacillati</taxon>
        <taxon>Actinomycetota</taxon>
        <taxon>Actinomycetes</taxon>
        <taxon>Kitasatosporales</taxon>
        <taxon>Streptomycetaceae</taxon>
        <taxon>Streptomyces</taxon>
    </lineage>
</organism>
<dbReference type="InterPro" id="IPR006311">
    <property type="entry name" value="TAT_signal"/>
</dbReference>
<reference evidence="3" key="1">
    <citation type="submission" date="2016-10" db="EMBL/GenBank/DDBJ databases">
        <authorList>
            <person name="Varghese N."/>
            <person name="Submissions S."/>
        </authorList>
    </citation>
    <scope>NUCLEOTIDE SEQUENCE [LARGE SCALE GENOMIC DNA]</scope>
    <source>
        <strain evidence="3">CGMCC 4.6825</strain>
    </source>
</reference>
<gene>
    <name evidence="2" type="ORF">SAMN05421870_101203</name>
</gene>
<feature type="chain" id="PRO_5038501660" description="Tat pathway signal sequence domain protein" evidence="1">
    <location>
        <begin position="31"/>
        <end position="310"/>
    </location>
</feature>
<dbReference type="EMBL" id="FOGO01000001">
    <property type="protein sequence ID" value="SER32446.1"/>
    <property type="molecule type" value="Genomic_DNA"/>
</dbReference>
<evidence type="ECO:0000313" key="2">
    <source>
        <dbReference type="EMBL" id="SER32446.1"/>
    </source>
</evidence>
<dbReference type="STRING" id="943816.AN217_10970"/>
<dbReference type="OrthoDB" id="4141830at2"/>
<evidence type="ECO:0008006" key="4">
    <source>
        <dbReference type="Google" id="ProtNLM"/>
    </source>
</evidence>
<name>A0A1H9N8Y4_9ACTN</name>
<dbReference type="RefSeq" id="WP_074998183.1">
    <property type="nucleotide sequence ID" value="NZ_FOGO01000001.1"/>
</dbReference>
<keyword evidence="3" id="KW-1185">Reference proteome</keyword>
<evidence type="ECO:0000256" key="1">
    <source>
        <dbReference type="SAM" id="SignalP"/>
    </source>
</evidence>
<proteinExistence type="predicted"/>
<dbReference type="AlphaFoldDB" id="A0A1H9N8Y4"/>
<evidence type="ECO:0000313" key="3">
    <source>
        <dbReference type="Proteomes" id="UP000182841"/>
    </source>
</evidence>
<dbReference type="Proteomes" id="UP000182841">
    <property type="component" value="Unassembled WGS sequence"/>
</dbReference>
<sequence>MRNWNRRRFIAAGGAAAGAALTAGAAPAHAAAPAQQADSAEPLRIVTGEEDFVCPSTAPPGATVFQVTATSFRTGFLGLVRLRDGHEESTFRELLYALFSARTPQETIEATRGLMATAELYGGAAVHPGAVAYITPVLEPGSYLVLEYRDFQGPLGREPEQGQEHVRTLTVTEPVTATDAAAATGSSATLSTRETADGPRFELHGQPRAGSPVRCVNHVTQPDEAIIYRVPDDSVTEEDVHAFFNSDMSMTAPFRIDAPLGTPPVSPGGDIWVTMPTEPGRYVAASWVGSLEDGRPMAAHGQHLIFHVAA</sequence>
<dbReference type="PROSITE" id="PS51318">
    <property type="entry name" value="TAT"/>
    <property type="match status" value="1"/>
</dbReference>